<proteinExistence type="inferred from homology"/>
<dbReference type="InterPro" id="IPR017972">
    <property type="entry name" value="Cyt_P450_CS"/>
</dbReference>
<keyword evidence="12" id="KW-1185">Reference proteome</keyword>
<name>A0A166XG39_9AGAM</name>
<evidence type="ECO:0000256" key="1">
    <source>
        <dbReference type="ARBA" id="ARBA00001971"/>
    </source>
</evidence>
<dbReference type="InterPro" id="IPR050364">
    <property type="entry name" value="Cytochrome_P450_fung"/>
</dbReference>
<dbReference type="PROSITE" id="PS00086">
    <property type="entry name" value="CYTOCHROME_P450"/>
    <property type="match status" value="1"/>
</dbReference>
<evidence type="ECO:0000313" key="11">
    <source>
        <dbReference type="EMBL" id="KZP34748.1"/>
    </source>
</evidence>
<dbReference type="OrthoDB" id="2789670at2759"/>
<dbReference type="GO" id="GO:0020037">
    <property type="term" value="F:heme binding"/>
    <property type="evidence" value="ECO:0007669"/>
    <property type="project" value="InterPro"/>
</dbReference>
<evidence type="ECO:0000256" key="5">
    <source>
        <dbReference type="ARBA" id="ARBA00022723"/>
    </source>
</evidence>
<evidence type="ECO:0000256" key="8">
    <source>
        <dbReference type="ARBA" id="ARBA00023033"/>
    </source>
</evidence>
<dbReference type="CDD" id="cd11065">
    <property type="entry name" value="CYP64-like"/>
    <property type="match status" value="1"/>
</dbReference>
<organism evidence="11 12">
    <name type="scientific">Athelia psychrophila</name>
    <dbReference type="NCBI Taxonomy" id="1759441"/>
    <lineage>
        <taxon>Eukaryota</taxon>
        <taxon>Fungi</taxon>
        <taxon>Dikarya</taxon>
        <taxon>Basidiomycota</taxon>
        <taxon>Agaricomycotina</taxon>
        <taxon>Agaricomycetes</taxon>
        <taxon>Agaricomycetidae</taxon>
        <taxon>Atheliales</taxon>
        <taxon>Atheliaceae</taxon>
        <taxon>Athelia</taxon>
    </lineage>
</organism>
<keyword evidence="7 9" id="KW-0408">Iron</keyword>
<dbReference type="EMBL" id="KV417480">
    <property type="protein sequence ID" value="KZP34748.1"/>
    <property type="molecule type" value="Genomic_DNA"/>
</dbReference>
<sequence length="475" mass="53265">MGKKKHPGPLPAGPRPWPLIGNLLDLPTTREWVKYAEMGRQYGGSAWVTVFGQNIMLVTDGDLAIEMLDKKSAKYSSRPTLQMGGELSGWRETLILLRYGQKFREYRRYFHQLIGSKASMDKFLPIEEYETAIFLQRVAAKPEALSEHVRRMAGAIILRIAYGYELQDVNGRDPLVDLVDEAIGQFSAATLPGAWLVDVMPILKHVPLWFPGGNFQKLAKQWKECLNLMVEKPFNFTKQQMAEGVAPPSFVSNLLENEASLTADDIYNIKWAAGSLYSGGADTTVSAIYSLYLAMTLFPEVQKKAQIDAVVGNDRLPCFADRSAMPYCDAVLKEVLRWNVVAPLAVPHVTDEEDWQDGKYIPANTMVIPNIWWMLRDPARYPNPAVFDPERYIAAPGKTVQTDPRTFCFGFGRRICPGLNLADASLFISITMSLAVFDIKKVVENGVEITPEVDVVPGTIWYVHSSSKAEDKFRC</sequence>
<evidence type="ECO:0000256" key="4">
    <source>
        <dbReference type="ARBA" id="ARBA00022617"/>
    </source>
</evidence>
<evidence type="ECO:0000256" key="9">
    <source>
        <dbReference type="PIRSR" id="PIRSR602401-1"/>
    </source>
</evidence>
<comment type="cofactor">
    <cofactor evidence="1 9">
        <name>heme</name>
        <dbReference type="ChEBI" id="CHEBI:30413"/>
    </cofactor>
</comment>
<evidence type="ECO:0000256" key="3">
    <source>
        <dbReference type="ARBA" id="ARBA00010617"/>
    </source>
</evidence>
<comment type="similarity">
    <text evidence="3 10">Belongs to the cytochrome P450 family.</text>
</comment>
<feature type="binding site" description="axial binding residue" evidence="9">
    <location>
        <position position="416"/>
    </location>
    <ligand>
        <name>heme</name>
        <dbReference type="ChEBI" id="CHEBI:30413"/>
    </ligand>
    <ligandPart>
        <name>Fe</name>
        <dbReference type="ChEBI" id="CHEBI:18248"/>
    </ligandPart>
</feature>
<dbReference type="InterPro" id="IPR002401">
    <property type="entry name" value="Cyt_P450_E_grp-I"/>
</dbReference>
<evidence type="ECO:0000313" key="12">
    <source>
        <dbReference type="Proteomes" id="UP000076532"/>
    </source>
</evidence>
<comment type="pathway">
    <text evidence="2">Secondary metabolite biosynthesis.</text>
</comment>
<dbReference type="SUPFAM" id="SSF48264">
    <property type="entry name" value="Cytochrome P450"/>
    <property type="match status" value="1"/>
</dbReference>
<keyword evidence="8 10" id="KW-0503">Monooxygenase</keyword>
<dbReference type="InterPro" id="IPR036396">
    <property type="entry name" value="Cyt_P450_sf"/>
</dbReference>
<keyword evidence="5 9" id="KW-0479">Metal-binding</keyword>
<dbReference type="PANTHER" id="PTHR46300">
    <property type="entry name" value="P450, PUTATIVE (EUROFUNG)-RELATED-RELATED"/>
    <property type="match status" value="1"/>
</dbReference>
<keyword evidence="4 9" id="KW-0349">Heme</keyword>
<evidence type="ECO:0000256" key="7">
    <source>
        <dbReference type="ARBA" id="ARBA00023004"/>
    </source>
</evidence>
<dbReference type="STRING" id="436010.A0A166XG39"/>
<evidence type="ECO:0000256" key="2">
    <source>
        <dbReference type="ARBA" id="ARBA00005179"/>
    </source>
</evidence>
<dbReference type="GO" id="GO:0016705">
    <property type="term" value="F:oxidoreductase activity, acting on paired donors, with incorporation or reduction of molecular oxygen"/>
    <property type="evidence" value="ECO:0007669"/>
    <property type="project" value="InterPro"/>
</dbReference>
<dbReference type="GO" id="GO:0005506">
    <property type="term" value="F:iron ion binding"/>
    <property type="evidence" value="ECO:0007669"/>
    <property type="project" value="InterPro"/>
</dbReference>
<evidence type="ECO:0000256" key="6">
    <source>
        <dbReference type="ARBA" id="ARBA00023002"/>
    </source>
</evidence>
<accession>A0A166XG39</accession>
<dbReference type="PANTHER" id="PTHR46300:SF7">
    <property type="entry name" value="P450, PUTATIVE (EUROFUNG)-RELATED"/>
    <property type="match status" value="1"/>
</dbReference>
<dbReference type="InterPro" id="IPR001128">
    <property type="entry name" value="Cyt_P450"/>
</dbReference>
<evidence type="ECO:0000256" key="10">
    <source>
        <dbReference type="RuleBase" id="RU000461"/>
    </source>
</evidence>
<keyword evidence="6 10" id="KW-0560">Oxidoreductase</keyword>
<protein>
    <submittedName>
        <fullName evidence="11">Cytochrome P450</fullName>
    </submittedName>
</protein>
<dbReference type="Proteomes" id="UP000076532">
    <property type="component" value="Unassembled WGS sequence"/>
</dbReference>
<dbReference type="Pfam" id="PF00067">
    <property type="entry name" value="p450"/>
    <property type="match status" value="1"/>
</dbReference>
<dbReference type="GO" id="GO:0004497">
    <property type="term" value="F:monooxygenase activity"/>
    <property type="evidence" value="ECO:0007669"/>
    <property type="project" value="UniProtKB-KW"/>
</dbReference>
<gene>
    <name evidence="11" type="ORF">FIBSPDRAFT_15698</name>
</gene>
<dbReference type="PRINTS" id="PR00463">
    <property type="entry name" value="EP450I"/>
</dbReference>
<reference evidence="11 12" key="1">
    <citation type="journal article" date="2016" name="Mol. Biol. Evol.">
        <title>Comparative Genomics of Early-Diverging Mushroom-Forming Fungi Provides Insights into the Origins of Lignocellulose Decay Capabilities.</title>
        <authorList>
            <person name="Nagy L.G."/>
            <person name="Riley R."/>
            <person name="Tritt A."/>
            <person name="Adam C."/>
            <person name="Daum C."/>
            <person name="Floudas D."/>
            <person name="Sun H."/>
            <person name="Yadav J.S."/>
            <person name="Pangilinan J."/>
            <person name="Larsson K.H."/>
            <person name="Matsuura K."/>
            <person name="Barry K."/>
            <person name="Labutti K."/>
            <person name="Kuo R."/>
            <person name="Ohm R.A."/>
            <person name="Bhattacharya S.S."/>
            <person name="Shirouzu T."/>
            <person name="Yoshinaga Y."/>
            <person name="Martin F.M."/>
            <person name="Grigoriev I.V."/>
            <person name="Hibbett D.S."/>
        </authorList>
    </citation>
    <scope>NUCLEOTIDE SEQUENCE [LARGE SCALE GENOMIC DNA]</scope>
    <source>
        <strain evidence="11 12">CBS 109695</strain>
    </source>
</reference>
<dbReference type="Gene3D" id="1.10.630.10">
    <property type="entry name" value="Cytochrome P450"/>
    <property type="match status" value="1"/>
</dbReference>
<dbReference type="AlphaFoldDB" id="A0A166XG39"/>